<dbReference type="InterPro" id="IPR035976">
    <property type="entry name" value="Sushi/SCR/CCP_sf"/>
</dbReference>
<dbReference type="SMART" id="SM00032">
    <property type="entry name" value="CCP"/>
    <property type="match status" value="2"/>
</dbReference>
<dbReference type="PROSITE" id="PS51120">
    <property type="entry name" value="LDLRB"/>
    <property type="match status" value="6"/>
</dbReference>
<evidence type="ECO:0000256" key="1">
    <source>
        <dbReference type="PROSITE-ProRule" id="PRU00302"/>
    </source>
</evidence>
<dbReference type="SUPFAM" id="SSF63825">
    <property type="entry name" value="YWTD domain"/>
    <property type="match status" value="7"/>
</dbReference>
<dbReference type="Gene3D" id="2.10.25.10">
    <property type="entry name" value="Laminin"/>
    <property type="match status" value="1"/>
</dbReference>
<dbReference type="SUPFAM" id="SSF57196">
    <property type="entry name" value="EGF/Laminin"/>
    <property type="match status" value="2"/>
</dbReference>
<dbReference type="SUPFAM" id="SSF57184">
    <property type="entry name" value="Growth factor receptor domain"/>
    <property type="match status" value="2"/>
</dbReference>
<dbReference type="InterPro" id="IPR000033">
    <property type="entry name" value="LDLR_classB_rpt"/>
</dbReference>
<dbReference type="Gene3D" id="2.10.70.10">
    <property type="entry name" value="Complement Module, domain 1"/>
    <property type="match status" value="1"/>
</dbReference>
<comment type="caution">
    <text evidence="1">Lacks conserved residue(s) required for the propagation of feature annotation.</text>
</comment>
<dbReference type="Pfam" id="PF00084">
    <property type="entry name" value="Sushi"/>
    <property type="match status" value="1"/>
</dbReference>
<feature type="repeat" description="LDL-receptor class B" evidence="2">
    <location>
        <begin position="834"/>
        <end position="876"/>
    </location>
</feature>
<evidence type="ECO:0000259" key="3">
    <source>
        <dbReference type="PROSITE" id="PS50923"/>
    </source>
</evidence>
<dbReference type="InterPro" id="IPR000436">
    <property type="entry name" value="Sushi_SCR_CCP_dom"/>
</dbReference>
<dbReference type="SMART" id="SM00181">
    <property type="entry name" value="EGF"/>
    <property type="match status" value="8"/>
</dbReference>
<feature type="repeat" description="LDL-receptor class B" evidence="2">
    <location>
        <begin position="1767"/>
        <end position="1809"/>
    </location>
</feature>
<dbReference type="PROSITE" id="PS50923">
    <property type="entry name" value="SUSHI"/>
    <property type="match status" value="2"/>
</dbReference>
<dbReference type="InParanoid" id="K1PW37"/>
<reference evidence="4" key="1">
    <citation type="journal article" date="2012" name="Nature">
        <title>The oyster genome reveals stress adaptation and complexity of shell formation.</title>
        <authorList>
            <person name="Zhang G."/>
            <person name="Fang X."/>
            <person name="Guo X."/>
            <person name="Li L."/>
            <person name="Luo R."/>
            <person name="Xu F."/>
            <person name="Yang P."/>
            <person name="Zhang L."/>
            <person name="Wang X."/>
            <person name="Qi H."/>
            <person name="Xiong Z."/>
            <person name="Que H."/>
            <person name="Xie Y."/>
            <person name="Holland P.W."/>
            <person name="Paps J."/>
            <person name="Zhu Y."/>
            <person name="Wu F."/>
            <person name="Chen Y."/>
            <person name="Wang J."/>
            <person name="Peng C."/>
            <person name="Meng J."/>
            <person name="Yang L."/>
            <person name="Liu J."/>
            <person name="Wen B."/>
            <person name="Zhang N."/>
            <person name="Huang Z."/>
            <person name="Zhu Q."/>
            <person name="Feng Y."/>
            <person name="Mount A."/>
            <person name="Hedgecock D."/>
            <person name="Xu Z."/>
            <person name="Liu Y."/>
            <person name="Domazet-Loso T."/>
            <person name="Du Y."/>
            <person name="Sun X."/>
            <person name="Zhang S."/>
            <person name="Liu B."/>
            <person name="Cheng P."/>
            <person name="Jiang X."/>
            <person name="Li J."/>
            <person name="Fan D."/>
            <person name="Wang W."/>
            <person name="Fu W."/>
            <person name="Wang T."/>
            <person name="Wang B."/>
            <person name="Zhang J."/>
            <person name="Peng Z."/>
            <person name="Li Y."/>
            <person name="Li N."/>
            <person name="Wang J."/>
            <person name="Chen M."/>
            <person name="He Y."/>
            <person name="Tan F."/>
            <person name="Song X."/>
            <person name="Zheng Q."/>
            <person name="Huang R."/>
            <person name="Yang H."/>
            <person name="Du X."/>
            <person name="Chen L."/>
            <person name="Yang M."/>
            <person name="Gaffney P.M."/>
            <person name="Wang S."/>
            <person name="Luo L."/>
            <person name="She Z."/>
            <person name="Ming Y."/>
            <person name="Huang W."/>
            <person name="Zhang S."/>
            <person name="Huang B."/>
            <person name="Zhang Y."/>
            <person name="Qu T."/>
            <person name="Ni P."/>
            <person name="Miao G."/>
            <person name="Wang J."/>
            <person name="Wang Q."/>
            <person name="Steinberg C.E."/>
            <person name="Wang H."/>
            <person name="Li N."/>
            <person name="Qian L."/>
            <person name="Zhang G."/>
            <person name="Li Y."/>
            <person name="Yang H."/>
            <person name="Liu X."/>
            <person name="Wang J."/>
            <person name="Yin Y."/>
            <person name="Wang J."/>
        </authorList>
    </citation>
    <scope>NUCLEOTIDE SEQUENCE [LARGE SCALE GENOMIC DNA]</scope>
    <source>
        <strain evidence="4">05x7-T-G4-1.051#20</strain>
    </source>
</reference>
<feature type="domain" description="Sushi" evidence="3">
    <location>
        <begin position="2489"/>
        <end position="2551"/>
    </location>
</feature>
<dbReference type="InterPro" id="IPR050778">
    <property type="entry name" value="Cueball_EGF_LRP_Nidogen"/>
</dbReference>
<dbReference type="Gene3D" id="2.120.10.30">
    <property type="entry name" value="TolB, C-terminal domain"/>
    <property type="match status" value="10"/>
</dbReference>
<dbReference type="InterPro" id="IPR009030">
    <property type="entry name" value="Growth_fac_rcpt_cys_sf"/>
</dbReference>
<keyword evidence="1" id="KW-0768">Sushi</keyword>
<keyword evidence="4" id="KW-0675">Receptor</keyword>
<dbReference type="Pfam" id="PF14670">
    <property type="entry name" value="FXa_inhibition"/>
    <property type="match status" value="1"/>
</dbReference>
<protein>
    <submittedName>
        <fullName evidence="4">Low-density lipoprotein receptor-related protein 5</fullName>
    </submittedName>
</protein>
<feature type="domain" description="Sushi" evidence="3">
    <location>
        <begin position="961"/>
        <end position="1023"/>
    </location>
</feature>
<sequence length="2592" mass="288486">METNIRVALEKGFQQNPIPSSEEITSVADQLSIEKEVVVASPTNQLTVPSSQATMTLPTIISSSTGATLVAASTPYSVETNQNFIMAKLGLAVDPKQGVVFVASQSNIHAVHNYSLQQSVSSASSTVFQGKSDDPGEIVFDYLSNNLFWCDSRLNWVAMKPAYSDNSSFYRVLVQDNLNKPEGLALDPVDGFMFFSDNNPNGRITRASLDGRNATVIVYRGLVRVSSLTVDPDNDLLLWADTNVLHVVDPGNRFVRGLDMLSGVLVYDSYFTMGTPTTLAVYDTENVPSILDPCSSVQCGQICVNTPSGPVCLCYEGHDLAEDGRSCLERSLFYSKGFIISHENTFEMIEISSVNGIVKSSPQLKDPEAIIHSFVVNADKELIYYIDSKNNVLKELDIKTQQIQTLTAISNGKILDWYRGILGWIDVESWEIIAFSLNSENMTTIYTGLPPLESMAVDPHDGLNNVIFISQRSKPSQYRKLFWISGMSPSTIMCGQWDGSSPKSLLTSAEVFSPRGLNFDVTNDRLFWIDGSLIMSCKNNGLDLQTHSLAIDAKELFSYKNLFVWMNDNQLYFGLQSTNRYYGYINILGKATHVAIYDSLLQRNLTGSCQIANGGCEDICVPLVNGRMCDCDIGLHLQNDSQTCKNVLYDDNFILAADRIHDRIIQVDLESGNLVKIPVKVVGVTGVAYEKSTGTIFYTTSKDLFSARVGSISLRGDRDPVTYATGFQYSESLALDHSTGNVFFAAVMTPGQVTSTGQDFIRVIHRKLLLQKTLLENLDRPRSIALFSSKGLIFWTEVEVECIGKAFMDGTSKKYIITNKIRWPNGVAIDFIAERLYWTDGFNEIVESSDLNGGDRRVVYNDKYAHLRSIAIDEQFIYYTGYNRQRIMKVDKTSERRTKFMDSYPELNVLVGLQVYSNNYTIDVNPLCSRNNGLCSTFCFPTPTGRTCGCQDNTELLSDQKTCEGVSVCPTSLTNLQLLDCGAYSGQTCEFECKNGLHRTNNISLKCNALGLWEPDPDSICIANTPTSQTSNDSLIAWLGTVASLTLVAVIIIIVSCRKRKNLSGEESERRSRDTASIPSSTYHQQNNVYITNSGRSSSEYDNLDEMMLRYFSYMEFDGEYYSEINNVFNFDSTTVTKEKGIIYGVDSPPSLVTLTKITQSSDEALNYTIYSTNFGVRSIAVDPKSGVVFQASGNTISSIHNYSLSNSNNYLTSIEFNGKSNDVGEIAFDYLSNNLFWCDSLLNWIAMKPAYTHVPHMYKVVVQDNIRRPEGLILDPLDGYMFFSDKNPNCRITRASLNGDNTTVIVYKGLIYVPTLSIDPDNKMIYFSDTVRDTIEVCDYDGSNRRVIRRTNLATINAIQYYESAIYTVGIPKKQVRGFNSSSGKMMYNVDFTLGTPWTVTVYDSENLQNFSNPCSSKQCEQICVNTPAGPACLCYETFDLALDGISCNNLVLDWHLNLLGWIDVELFELVSFNLSSGHLSTVYSSLFSEESFTVDPNTGLYWLDGSLIKSCLNNGSDIVTHSLATDAQKLISFKEYFVWMTAKELYYGLKSTNIFYKSLDMSEVLQNMSNLVVYDPYLQNSRAESCHVLNGQCGDICIPQQDTHTCTCDLGLQLQNDSTSCDSTVFNSNFMLLTDLSHDRIIQVDIDTGALVKLPFAAIGATGIAYEKLFDTIFFTSTVNTFTSKVMSVSLHGKKGIVTYATGFHSSESIAIDYSTSNLYYAVKISSTSSGQDMIRVVQHATFLEKTLLTNLKHPRDIALYPSKGLMFWVEVENPKIGKAAMDGTSKESIVTSDITWPNGIAIDYTSERLYWTEGYFDWIESSDINGEDRKKVLSDPGAHLRSIFVDSQFIYYTGYNRQRVVRINKTSEAEARVMQNYPELGVIGSVKVYTDNDIVDAKEFTNESDGDQMQREAEDTIKAYGKNQYITHQENAPEEDTYATLDEMNFKDLGYMEFDKHYYPDVYGGFGLDAADEYLRPSAERKEVDNDIDEVIMFFSDNHPNGRIRKASLNGENSTVIVFNGIVHVPSLAIDTENKQLYWVDIVKDTAEVCDYDGSNRRVINVLHLVSEEKRLVRGIDAFSGVYSYNVNFNPGIPTALAIFDTENLPNLPDPCFSKECGQICVNTPSGPTCICYEGYDLTEDERSCKERLLMYRKGILISTHNEFEFVNIASINNISTASQSFKDSTANITSFAVDAVKAKIYYIDKNSGVLKQIDMRTRQISVLTNMRSGKGTCQRFNGGCEGICVPQQEGCRCECDVGLQLQNDSRTCNSSVFKSNFVLVTDSTHDRILQVSLDTGELNKIPINATGASGIAFDKSTQTVFFTSSKYRFSSKVMSVPLHGERKIKTYAAGFRYSESVALDHSTGNIYFAAVTLPEPDSIRVLNQETLEQKTLLTGVQGPRSIALYSSKGRVLKIHKTTGARVPFMENNPVLGILSGIFVSMENDTTDVHSLCAENNGLCSTFCLPTPTGRTCGCPDNVELLPDQKTCKGVNVCPSSFSKLHLLNCPPYLGESCDFECNPGFKKVSNSSVRCSALGQWKPDIETLCIGNKNHEASDMLIVGLTSGVGVVVLITTLSCVFCLYWRNKKNQ</sequence>
<feature type="repeat" description="LDL-receptor class B" evidence="2">
    <location>
        <begin position="1324"/>
        <end position="1366"/>
    </location>
</feature>
<dbReference type="CDD" id="cd00033">
    <property type="entry name" value="CCP"/>
    <property type="match status" value="1"/>
</dbReference>
<dbReference type="InterPro" id="IPR000742">
    <property type="entry name" value="EGF"/>
</dbReference>
<dbReference type="HOGENOM" id="CLU_227932_0_0_1"/>
<accession>K1PW37</accession>
<organism evidence="4">
    <name type="scientific">Magallana gigas</name>
    <name type="common">Pacific oyster</name>
    <name type="synonym">Crassostrea gigas</name>
    <dbReference type="NCBI Taxonomy" id="29159"/>
    <lineage>
        <taxon>Eukaryota</taxon>
        <taxon>Metazoa</taxon>
        <taxon>Spiralia</taxon>
        <taxon>Lophotrochozoa</taxon>
        <taxon>Mollusca</taxon>
        <taxon>Bivalvia</taxon>
        <taxon>Autobranchia</taxon>
        <taxon>Pteriomorphia</taxon>
        <taxon>Ostreida</taxon>
        <taxon>Ostreoidea</taxon>
        <taxon>Ostreidae</taxon>
        <taxon>Magallana</taxon>
    </lineage>
</organism>
<keyword evidence="4" id="KW-0449">Lipoprotein</keyword>
<dbReference type="SUPFAM" id="SSF57535">
    <property type="entry name" value="Complement control module/SCR domain"/>
    <property type="match status" value="1"/>
</dbReference>
<feature type="repeat" description="LDL-receptor class B" evidence="2">
    <location>
        <begin position="145"/>
        <end position="190"/>
    </location>
</feature>
<evidence type="ECO:0000256" key="2">
    <source>
        <dbReference type="PROSITE-ProRule" id="PRU00461"/>
    </source>
</evidence>
<dbReference type="EMBL" id="JH818154">
    <property type="protein sequence ID" value="EKC25938.1"/>
    <property type="molecule type" value="Genomic_DNA"/>
</dbReference>
<dbReference type="Pfam" id="PF00058">
    <property type="entry name" value="Ldl_recept_b"/>
    <property type="match status" value="3"/>
</dbReference>
<dbReference type="Gene3D" id="1.10.10.60">
    <property type="entry name" value="Homeodomain-like"/>
    <property type="match status" value="1"/>
</dbReference>
<feature type="repeat" description="LDL-receptor class B" evidence="2">
    <location>
        <begin position="791"/>
        <end position="833"/>
    </location>
</feature>
<dbReference type="InterPro" id="IPR011042">
    <property type="entry name" value="6-blade_b-propeller_TolB-like"/>
</dbReference>
<dbReference type="PANTHER" id="PTHR46513">
    <property type="entry name" value="VITELLOGENIN RECEPTOR-LIKE PROTEIN-RELATED-RELATED"/>
    <property type="match status" value="1"/>
</dbReference>
<feature type="repeat" description="LDL-receptor class B" evidence="2">
    <location>
        <begin position="1810"/>
        <end position="1852"/>
    </location>
</feature>
<evidence type="ECO:0000313" key="4">
    <source>
        <dbReference type="EMBL" id="EKC25938.1"/>
    </source>
</evidence>
<proteinExistence type="predicted"/>
<gene>
    <name evidence="4" type="ORF">CGI_10009567</name>
</gene>
<name>K1PW37_MAGGI</name>
<dbReference type="SMART" id="SM00135">
    <property type="entry name" value="LY"/>
    <property type="match status" value="17"/>
</dbReference>